<sequence>MMNYAPGCNLIELEGNDVAGSVRARHAFGYPPPADDVCVLDWVPAQWNPWARNARR</sequence>
<dbReference type="AlphaFoldDB" id="A0A1U7CLV0"/>
<dbReference type="KEGG" id="pbor:BSF38_01373"/>
<accession>A0A1U7CLV0</accession>
<protein>
    <submittedName>
        <fullName evidence="1">Uncharacterized protein</fullName>
    </submittedName>
</protein>
<evidence type="ECO:0000313" key="2">
    <source>
        <dbReference type="Proteomes" id="UP000186309"/>
    </source>
</evidence>
<dbReference type="Proteomes" id="UP000186309">
    <property type="component" value="Chromosome"/>
</dbReference>
<evidence type="ECO:0000313" key="1">
    <source>
        <dbReference type="EMBL" id="APW59912.1"/>
    </source>
</evidence>
<dbReference type="EMBL" id="CP019082">
    <property type="protein sequence ID" value="APW59912.1"/>
    <property type="molecule type" value="Genomic_DNA"/>
</dbReference>
<gene>
    <name evidence="1" type="ORF">BSF38_01373</name>
</gene>
<proteinExistence type="predicted"/>
<dbReference type="STRING" id="1387353.BSF38_01373"/>
<keyword evidence="2" id="KW-1185">Reference proteome</keyword>
<name>A0A1U7CLV0_9BACT</name>
<reference evidence="2" key="1">
    <citation type="submission" date="2016-12" db="EMBL/GenBank/DDBJ databases">
        <title>Comparative genomics of four Isosphaeraceae planctomycetes: a common pool of plasmids and glycoside hydrolase genes.</title>
        <authorList>
            <person name="Ivanova A."/>
        </authorList>
    </citation>
    <scope>NUCLEOTIDE SEQUENCE [LARGE SCALE GENOMIC DNA]</scope>
    <source>
        <strain evidence="2">PX4</strain>
    </source>
</reference>
<organism evidence="1 2">
    <name type="scientific">Paludisphaera borealis</name>
    <dbReference type="NCBI Taxonomy" id="1387353"/>
    <lineage>
        <taxon>Bacteria</taxon>
        <taxon>Pseudomonadati</taxon>
        <taxon>Planctomycetota</taxon>
        <taxon>Planctomycetia</taxon>
        <taxon>Isosphaerales</taxon>
        <taxon>Isosphaeraceae</taxon>
        <taxon>Paludisphaera</taxon>
    </lineage>
</organism>